<proteinExistence type="predicted"/>
<protein>
    <submittedName>
        <fullName evidence="1">Uncharacterized protein</fullName>
    </submittedName>
</protein>
<sequence length="26" mass="2980">MVKMLGQLLKKLLFSKDPLTQESPHP</sequence>
<accession>A0A382UUP4</accession>
<name>A0A382UUP4_9ZZZZ</name>
<organism evidence="1">
    <name type="scientific">marine metagenome</name>
    <dbReference type="NCBI Taxonomy" id="408172"/>
    <lineage>
        <taxon>unclassified sequences</taxon>
        <taxon>metagenomes</taxon>
        <taxon>ecological metagenomes</taxon>
    </lineage>
</organism>
<gene>
    <name evidence="1" type="ORF">METZ01_LOCUS390784</name>
</gene>
<dbReference type="EMBL" id="UINC01146923">
    <property type="protein sequence ID" value="SVD37930.1"/>
    <property type="molecule type" value="Genomic_DNA"/>
</dbReference>
<evidence type="ECO:0000313" key="1">
    <source>
        <dbReference type="EMBL" id="SVD37930.1"/>
    </source>
</evidence>
<reference evidence="1" key="1">
    <citation type="submission" date="2018-05" db="EMBL/GenBank/DDBJ databases">
        <authorList>
            <person name="Lanie J.A."/>
            <person name="Ng W.-L."/>
            <person name="Kazmierczak K.M."/>
            <person name="Andrzejewski T.M."/>
            <person name="Davidsen T.M."/>
            <person name="Wayne K.J."/>
            <person name="Tettelin H."/>
            <person name="Glass J.I."/>
            <person name="Rusch D."/>
            <person name="Podicherti R."/>
            <person name="Tsui H.-C.T."/>
            <person name="Winkler M.E."/>
        </authorList>
    </citation>
    <scope>NUCLEOTIDE SEQUENCE</scope>
</reference>
<feature type="non-terminal residue" evidence="1">
    <location>
        <position position="26"/>
    </location>
</feature>
<dbReference type="AlphaFoldDB" id="A0A382UUP4"/>